<keyword evidence="15" id="KW-1185">Reference proteome</keyword>
<dbReference type="Gene3D" id="1.20.120.160">
    <property type="entry name" value="HPT domain"/>
    <property type="match status" value="1"/>
</dbReference>
<evidence type="ECO:0000256" key="5">
    <source>
        <dbReference type="ARBA" id="ARBA00022741"/>
    </source>
</evidence>
<feature type="domain" description="Response regulatory" evidence="12">
    <location>
        <begin position="11"/>
        <end position="135"/>
    </location>
</feature>
<evidence type="ECO:0000256" key="3">
    <source>
        <dbReference type="ARBA" id="ARBA00022553"/>
    </source>
</evidence>
<reference evidence="14 15" key="1">
    <citation type="submission" date="2016-10" db="EMBL/GenBank/DDBJ databases">
        <authorList>
            <person name="de Groot N.N."/>
        </authorList>
    </citation>
    <scope>NUCLEOTIDE SEQUENCE [LARGE SCALE GENOMIC DNA]</scope>
    <source>
        <strain evidence="14 15">DSM 8423</strain>
    </source>
</reference>
<evidence type="ECO:0000256" key="4">
    <source>
        <dbReference type="ARBA" id="ARBA00022692"/>
    </source>
</evidence>
<dbReference type="EMBL" id="FOBS01000001">
    <property type="protein sequence ID" value="SEL96484.1"/>
    <property type="molecule type" value="Genomic_DNA"/>
</dbReference>
<dbReference type="InterPro" id="IPR036641">
    <property type="entry name" value="HPT_dom_sf"/>
</dbReference>
<evidence type="ECO:0000256" key="8">
    <source>
        <dbReference type="ARBA" id="ARBA00023012"/>
    </source>
</evidence>
<dbReference type="InterPro" id="IPR011006">
    <property type="entry name" value="CheY-like_superfamily"/>
</dbReference>
<evidence type="ECO:0000313" key="14">
    <source>
        <dbReference type="EMBL" id="SEL96484.1"/>
    </source>
</evidence>
<keyword evidence="8" id="KW-0902">Two-component regulatory system</keyword>
<dbReference type="SMART" id="SM00448">
    <property type="entry name" value="REC"/>
    <property type="match status" value="1"/>
</dbReference>
<keyword evidence="3 10" id="KW-0597">Phosphoprotein</keyword>
<proteinExistence type="predicted"/>
<keyword evidence="4" id="KW-0812">Transmembrane</keyword>
<dbReference type="AlphaFoldDB" id="A0A1H7UIA7"/>
<gene>
    <name evidence="14" type="ORF">SAMN04489760_101198</name>
</gene>
<evidence type="ECO:0000256" key="11">
    <source>
        <dbReference type="PROSITE-ProRule" id="PRU00169"/>
    </source>
</evidence>
<dbReference type="SUPFAM" id="SSF52172">
    <property type="entry name" value="CheY-like"/>
    <property type="match status" value="1"/>
</dbReference>
<keyword evidence="7" id="KW-1133">Transmembrane helix</keyword>
<evidence type="ECO:0000313" key="15">
    <source>
        <dbReference type="Proteomes" id="UP000198744"/>
    </source>
</evidence>
<protein>
    <submittedName>
        <fullName evidence="14">CheY chemotaxis protein or a CheY-like REC (Receiver) domain</fullName>
    </submittedName>
</protein>
<keyword evidence="5" id="KW-0547">Nucleotide-binding</keyword>
<dbReference type="SUPFAM" id="SSF47226">
    <property type="entry name" value="Histidine-containing phosphotransfer domain, HPT domain"/>
    <property type="match status" value="1"/>
</dbReference>
<dbReference type="GO" id="GO:0005886">
    <property type="term" value="C:plasma membrane"/>
    <property type="evidence" value="ECO:0007669"/>
    <property type="project" value="UniProtKB-SubCell"/>
</dbReference>
<dbReference type="GO" id="GO:0000160">
    <property type="term" value="P:phosphorelay signal transduction system"/>
    <property type="evidence" value="ECO:0007669"/>
    <property type="project" value="UniProtKB-KW"/>
</dbReference>
<evidence type="ECO:0000256" key="9">
    <source>
        <dbReference type="ARBA" id="ARBA00023136"/>
    </source>
</evidence>
<feature type="domain" description="HPt" evidence="13">
    <location>
        <begin position="172"/>
        <end position="269"/>
    </location>
</feature>
<accession>A0A1H7UIA7</accession>
<organism evidence="14 15">
    <name type="scientific">Syntrophus gentianae</name>
    <dbReference type="NCBI Taxonomy" id="43775"/>
    <lineage>
        <taxon>Bacteria</taxon>
        <taxon>Pseudomonadati</taxon>
        <taxon>Thermodesulfobacteriota</taxon>
        <taxon>Syntrophia</taxon>
        <taxon>Syntrophales</taxon>
        <taxon>Syntrophaceae</taxon>
        <taxon>Syntrophus</taxon>
    </lineage>
</organism>
<dbReference type="InterPro" id="IPR008207">
    <property type="entry name" value="Sig_transdc_His_kin_Hpt_dom"/>
</dbReference>
<dbReference type="STRING" id="43775.SAMN04489760_101198"/>
<dbReference type="Proteomes" id="UP000198744">
    <property type="component" value="Unassembled WGS sequence"/>
</dbReference>
<comment type="subcellular location">
    <subcellularLocation>
        <location evidence="1">Cell membrane</location>
        <topology evidence="1">Multi-pass membrane protein</topology>
    </subcellularLocation>
</comment>
<keyword evidence="9" id="KW-0472">Membrane</keyword>
<dbReference type="PROSITE" id="PS50894">
    <property type="entry name" value="HPT"/>
    <property type="match status" value="1"/>
</dbReference>
<dbReference type="GO" id="GO:0004672">
    <property type="term" value="F:protein kinase activity"/>
    <property type="evidence" value="ECO:0007669"/>
    <property type="project" value="UniProtKB-ARBA"/>
</dbReference>
<dbReference type="PROSITE" id="PS50110">
    <property type="entry name" value="RESPONSE_REGULATORY"/>
    <property type="match status" value="1"/>
</dbReference>
<evidence type="ECO:0000256" key="2">
    <source>
        <dbReference type="ARBA" id="ARBA00022475"/>
    </source>
</evidence>
<dbReference type="CDD" id="cd17546">
    <property type="entry name" value="REC_hyHK_CKI1_RcsC-like"/>
    <property type="match status" value="1"/>
</dbReference>
<dbReference type="Pfam" id="PF00072">
    <property type="entry name" value="Response_reg"/>
    <property type="match status" value="1"/>
</dbReference>
<keyword evidence="2" id="KW-1003">Cell membrane</keyword>
<name>A0A1H7UIA7_9BACT</name>
<dbReference type="Pfam" id="PF01627">
    <property type="entry name" value="Hpt"/>
    <property type="match status" value="1"/>
</dbReference>
<dbReference type="RefSeq" id="WP_175476303.1">
    <property type="nucleotide sequence ID" value="NZ_FOBS01000001.1"/>
</dbReference>
<dbReference type="Gene3D" id="3.40.50.2300">
    <property type="match status" value="1"/>
</dbReference>
<dbReference type="PANTHER" id="PTHR45339:SF1">
    <property type="entry name" value="HYBRID SIGNAL TRANSDUCTION HISTIDINE KINASE J"/>
    <property type="match status" value="1"/>
</dbReference>
<evidence type="ECO:0000256" key="7">
    <source>
        <dbReference type="ARBA" id="ARBA00022989"/>
    </source>
</evidence>
<comment type="caution">
    <text evidence="11">Lacks conserved residue(s) required for the propagation of feature annotation.</text>
</comment>
<feature type="modified residue" description="Phosphohistidine" evidence="10">
    <location>
        <position position="211"/>
    </location>
</feature>
<evidence type="ECO:0000259" key="13">
    <source>
        <dbReference type="PROSITE" id="PS50894"/>
    </source>
</evidence>
<evidence type="ECO:0000256" key="10">
    <source>
        <dbReference type="PROSITE-ProRule" id="PRU00110"/>
    </source>
</evidence>
<evidence type="ECO:0000256" key="1">
    <source>
        <dbReference type="ARBA" id="ARBA00004651"/>
    </source>
</evidence>
<evidence type="ECO:0000259" key="12">
    <source>
        <dbReference type="PROSITE" id="PS50110"/>
    </source>
</evidence>
<dbReference type="PANTHER" id="PTHR45339">
    <property type="entry name" value="HYBRID SIGNAL TRANSDUCTION HISTIDINE KINASE J"/>
    <property type="match status" value="1"/>
</dbReference>
<sequence length="269" mass="29436">MDERGREFKPYILLVDNDPLSQEIVKEMLEHCGCRVHIAGNGREAVDAFSRQSFDMIFMECQIPEMDAYKTAAIIRSMETANPGKGSTGRRIPIAALAASSLAGGRDEVLQSGMDDYLTKPCRISDIQQMLDKWLSARQAEGGASVSEGEEESPAIDQEALDTLATLQPDGAKALLTKLITVYFDSSSKQMKSILDAIKDHDVPSLLTAAHTLKSSSASLGARNFAEQCKDLEMMARSGVIEGAETRVVPLESEYGRVREALDLYLRSL</sequence>
<dbReference type="InterPro" id="IPR001789">
    <property type="entry name" value="Sig_transdc_resp-reg_receiver"/>
</dbReference>
<keyword evidence="6" id="KW-0067">ATP-binding</keyword>
<evidence type="ECO:0000256" key="6">
    <source>
        <dbReference type="ARBA" id="ARBA00022840"/>
    </source>
</evidence>
<dbReference type="GO" id="GO:0005524">
    <property type="term" value="F:ATP binding"/>
    <property type="evidence" value="ECO:0007669"/>
    <property type="project" value="UniProtKB-KW"/>
</dbReference>